<evidence type="ECO:0000313" key="2">
    <source>
        <dbReference type="EMBL" id="KAF5573821.1"/>
    </source>
</evidence>
<name>A0A8H5KK12_9HYPO</name>
<dbReference type="EMBL" id="JAAOAR010000775">
    <property type="protein sequence ID" value="KAF5573821.1"/>
    <property type="molecule type" value="Genomic_DNA"/>
</dbReference>
<dbReference type="InterPro" id="IPR008928">
    <property type="entry name" value="6-hairpin_glycosidase_sf"/>
</dbReference>
<sequence>MTVDFETSWIWHPHWTEKPESSSAGEFVYFRKSIDLNDIPHDPVKIAITADTRYKLYINKSVVHTGPVKGDDQAWFYDVLDIQPYLVAGRNNIVVHVLRLYHGSQNASSFPRTPFPGLRIRHDSTAGGLEQQALNIQTDDTWETAIDSCRSLPASGNFDFFLHVFERVDHRKSHALTWVAAKPYQFMVNWGLSVPWHLRPRMIPFPRLEQLCLSAIHNIRSTQPQETWQRLLDPALKHKAGIVLTKGTVHHVELEVPYHITAFVDFRFARPSTGGSKLDITWSEGYEEGSAKLPFQRMKGNRSDTSKSIVGPKDQYIFGGAQPDQGLVECGIAEANDETFSPFHFRTFRYLAMDVYVAPDSDLVLNGIDIIKTNYPLEVLATFPRVEIEDEGPSWFHKLWEVSLRTLENCMHDCYEDCPFYEQLQYAMDTRSSALFTYVISRDDRLARQAILQFYNSFQPKVGLTASRAPCHHPQIISHFAFFWICMVTDHYEQFGDREFIAGFLPIVDAIIYTFSSRLDQETGLLRVSQLAGDWEFVDWSDSYKPFGIPPAAKDTGYLTYTNQLFAYTLQRLSALELCLGKPSRADEHKDQAELIVQAVRNHCFDGTHFTDGLASLATHNHYSEHCQIWAVLCGAVTGRDAFELLHSSLALQAKAEGQEAHKLAPVSIAMAFYSLRALSIVGDAAYEARFFSFWAPWRKQLELNLTTWVEDYITQRSDCHAWGSLPLYEYTAEVAGFKLAMINGERVLIFKPRVRLFKAFEARVPVSGTWQQPILARVSWQKGQNEEVFLTLSWESEGEEVPERKQLPLHIILPNRQEEVMETLSNRQWKLSLGSKQVLC</sequence>
<protein>
    <submittedName>
        <fullName evidence="2">Six-hairpin glycosidase</fullName>
    </submittedName>
</protein>
<dbReference type="Pfam" id="PF17389">
    <property type="entry name" value="Bac_rhamnosid6H"/>
    <property type="match status" value="1"/>
</dbReference>
<comment type="caution">
    <text evidence="2">The sequence shown here is derived from an EMBL/GenBank/DDBJ whole genome shotgun (WGS) entry which is preliminary data.</text>
</comment>
<dbReference type="Proteomes" id="UP000544095">
    <property type="component" value="Unassembled WGS sequence"/>
</dbReference>
<keyword evidence="3" id="KW-1185">Reference proteome</keyword>
<dbReference type="PANTHER" id="PTHR34987:SF2">
    <property type="entry name" value="B, PUTATIVE (AFU_ORTHOLOGUE AFUA_7G05040)-RELATED"/>
    <property type="match status" value="1"/>
</dbReference>
<dbReference type="GO" id="GO:0005975">
    <property type="term" value="P:carbohydrate metabolic process"/>
    <property type="evidence" value="ECO:0007669"/>
    <property type="project" value="InterPro"/>
</dbReference>
<keyword evidence="2" id="KW-0326">Glycosidase</keyword>
<dbReference type="AlphaFoldDB" id="A0A8H5KK12"/>
<evidence type="ECO:0000259" key="1">
    <source>
        <dbReference type="Pfam" id="PF17389"/>
    </source>
</evidence>
<proteinExistence type="predicted"/>
<evidence type="ECO:0000313" key="3">
    <source>
        <dbReference type="Proteomes" id="UP000544095"/>
    </source>
</evidence>
<feature type="domain" description="Alpha-L-rhamnosidase six-hairpin glycosidase" evidence="1">
    <location>
        <begin position="397"/>
        <end position="609"/>
    </location>
</feature>
<dbReference type="InterPro" id="IPR012341">
    <property type="entry name" value="6hp_glycosidase-like_sf"/>
</dbReference>
<organism evidence="2 3">
    <name type="scientific">Fusarium pseudoanthophilum</name>
    <dbReference type="NCBI Taxonomy" id="48495"/>
    <lineage>
        <taxon>Eukaryota</taxon>
        <taxon>Fungi</taxon>
        <taxon>Dikarya</taxon>
        <taxon>Ascomycota</taxon>
        <taxon>Pezizomycotina</taxon>
        <taxon>Sordariomycetes</taxon>
        <taxon>Hypocreomycetidae</taxon>
        <taxon>Hypocreales</taxon>
        <taxon>Nectriaceae</taxon>
        <taxon>Fusarium</taxon>
        <taxon>Fusarium fujikuroi species complex</taxon>
    </lineage>
</organism>
<dbReference type="Gene3D" id="1.50.10.10">
    <property type="match status" value="1"/>
</dbReference>
<dbReference type="InterPro" id="IPR035396">
    <property type="entry name" value="Bac_rhamnosid6H"/>
</dbReference>
<dbReference type="Gene3D" id="2.60.120.260">
    <property type="entry name" value="Galactose-binding domain-like"/>
    <property type="match status" value="1"/>
</dbReference>
<reference evidence="2 3" key="1">
    <citation type="submission" date="2020-05" db="EMBL/GenBank/DDBJ databases">
        <title>Identification and distribution of gene clusters putatively required for synthesis of sphingolipid metabolism inhibitors in phylogenetically diverse species of the filamentous fungus Fusarium.</title>
        <authorList>
            <person name="Kim H.-S."/>
            <person name="Busman M."/>
            <person name="Brown D.W."/>
            <person name="Divon H."/>
            <person name="Uhlig S."/>
            <person name="Proctor R.H."/>
        </authorList>
    </citation>
    <scope>NUCLEOTIDE SEQUENCE [LARGE SCALE GENOMIC DNA]</scope>
    <source>
        <strain evidence="2 3">NRRL 25211</strain>
    </source>
</reference>
<accession>A0A8H5KK12</accession>
<gene>
    <name evidence="2" type="ORF">FPANT_12135</name>
</gene>
<dbReference type="GO" id="GO:0016798">
    <property type="term" value="F:hydrolase activity, acting on glycosyl bonds"/>
    <property type="evidence" value="ECO:0007669"/>
    <property type="project" value="UniProtKB-KW"/>
</dbReference>
<dbReference type="SUPFAM" id="SSF48208">
    <property type="entry name" value="Six-hairpin glycosidases"/>
    <property type="match status" value="1"/>
</dbReference>
<dbReference type="Gene3D" id="2.60.420.10">
    <property type="entry name" value="Maltose phosphorylase, domain 3"/>
    <property type="match status" value="1"/>
</dbReference>
<keyword evidence="2" id="KW-0378">Hydrolase</keyword>
<dbReference type="PANTHER" id="PTHR34987">
    <property type="entry name" value="C, PUTATIVE (AFU_ORTHOLOGUE AFUA_3G02880)-RELATED"/>
    <property type="match status" value="1"/>
</dbReference>